<evidence type="ECO:0000256" key="1">
    <source>
        <dbReference type="SAM" id="Phobius"/>
    </source>
</evidence>
<organism evidence="2 3">
    <name type="scientific">Sphingobium lignivorans</name>
    <dbReference type="NCBI Taxonomy" id="2735886"/>
    <lineage>
        <taxon>Bacteria</taxon>
        <taxon>Pseudomonadati</taxon>
        <taxon>Pseudomonadota</taxon>
        <taxon>Alphaproteobacteria</taxon>
        <taxon>Sphingomonadales</taxon>
        <taxon>Sphingomonadaceae</taxon>
        <taxon>Sphingobium</taxon>
    </lineage>
</organism>
<keyword evidence="3" id="KW-1185">Reference proteome</keyword>
<keyword evidence="1" id="KW-1133">Transmembrane helix</keyword>
<proteinExistence type="predicted"/>
<keyword evidence="1" id="KW-0472">Membrane</keyword>
<name>A0ABR6NH23_9SPHN</name>
<accession>A0ABR6NH23</accession>
<dbReference type="RefSeq" id="WP_041392974.1">
    <property type="nucleotide sequence ID" value="NZ_JACHKA010000001.1"/>
</dbReference>
<gene>
    <name evidence="2" type="ORF">HNP60_001782</name>
</gene>
<dbReference type="EMBL" id="JACHKA010000001">
    <property type="protein sequence ID" value="MBB5985808.1"/>
    <property type="molecule type" value="Genomic_DNA"/>
</dbReference>
<feature type="transmembrane region" description="Helical" evidence="1">
    <location>
        <begin position="12"/>
        <end position="33"/>
    </location>
</feature>
<keyword evidence="1" id="KW-0812">Transmembrane</keyword>
<sequence>MKTIRRLFTIKTKFEAFLAIYALALGAVTRGLHYMEQYPGTPGKLLALACVSAVMIAGGLMIDAVTLKRTYES</sequence>
<comment type="caution">
    <text evidence="2">The sequence shown here is derived from an EMBL/GenBank/DDBJ whole genome shotgun (WGS) entry which is preliminary data.</text>
</comment>
<evidence type="ECO:0000313" key="2">
    <source>
        <dbReference type="EMBL" id="MBB5985808.1"/>
    </source>
</evidence>
<protein>
    <submittedName>
        <fullName evidence="2">Uncharacterized protein</fullName>
    </submittedName>
</protein>
<reference evidence="2 3" key="1">
    <citation type="submission" date="2020-08" db="EMBL/GenBank/DDBJ databases">
        <title>Exploring microbial biodiversity for novel pathways involved in the catabolism of aromatic compounds derived from lignin.</title>
        <authorList>
            <person name="Elkins J."/>
        </authorList>
    </citation>
    <scope>NUCLEOTIDE SEQUENCE [LARGE SCALE GENOMIC DNA]</scope>
    <source>
        <strain evidence="2 3">B1D3A</strain>
    </source>
</reference>
<dbReference type="Proteomes" id="UP001138540">
    <property type="component" value="Unassembled WGS sequence"/>
</dbReference>
<evidence type="ECO:0000313" key="3">
    <source>
        <dbReference type="Proteomes" id="UP001138540"/>
    </source>
</evidence>
<feature type="transmembrane region" description="Helical" evidence="1">
    <location>
        <begin position="45"/>
        <end position="67"/>
    </location>
</feature>